<dbReference type="InterPro" id="IPR014729">
    <property type="entry name" value="Rossmann-like_a/b/a_fold"/>
</dbReference>
<evidence type="ECO:0000313" key="3">
    <source>
        <dbReference type="Proteomes" id="UP000005096"/>
    </source>
</evidence>
<dbReference type="eggNOG" id="COG0037">
    <property type="taxonomic scope" value="Bacteria"/>
</dbReference>
<dbReference type="PaxDb" id="584708-Apau_1805"/>
<dbReference type="InterPro" id="IPR020022">
    <property type="entry name" value="N-acetyl_sugar_amidoTrfase"/>
</dbReference>
<keyword evidence="3" id="KW-1185">Reference proteome</keyword>
<dbReference type="SUPFAM" id="SSF52402">
    <property type="entry name" value="Adenine nucleotide alpha hydrolases-like"/>
    <property type="match status" value="1"/>
</dbReference>
<sequence>MEPIRVCSRCVMDITDPEIVFDERGICNHCRAYDANAARFAFSPEERQQRFDALVARMRQEGKGKDYDCVIGLSGGVDSSYVAHLLVRHGVRPLAVHLDNGWNSELAVKNIENLVTKLGIDLITHVVDWEEFRDLQLAFLRASTPDSEIPSDHAIVALLCRTAVKHRIRFMVTGRNYQTESHLPRRWSSGHLDWKYIRELNRRFGGRPLRTFPHVSVLQLSLWLATGRLEWVDLLNLVDYDKERAIREMEETLGWKYYGGKHYESIYTRFYQGYILPRKFGFDKRKTHLSSLICSGKMSREEALEELKKPPYPEELQREDREYATKKFGLTEQKFEGILRNPPKDYRDYPHFDLLEQGWYRWGRTLYRRLRSDR</sequence>
<proteinExistence type="predicted"/>
<evidence type="ECO:0000313" key="2">
    <source>
        <dbReference type="EMBL" id="EFQ24221.1"/>
    </source>
</evidence>
<protein>
    <submittedName>
        <fullName evidence="2">N-acetyl sugar amidotransferase</fullName>
    </submittedName>
</protein>
<reference evidence="2 3" key="1">
    <citation type="journal article" date="2010" name="Stand. Genomic Sci.">
        <title>Non-contiguous finished genome sequence of Aminomonas paucivorans type strain (GLU-3).</title>
        <authorList>
            <person name="Pitluck S."/>
            <person name="Yasawong M."/>
            <person name="Held B."/>
            <person name="Lapidus A."/>
            <person name="Nolan M."/>
            <person name="Copeland A."/>
            <person name="Lucas S."/>
            <person name="Del Rio T.G."/>
            <person name="Tice H."/>
            <person name="Cheng J.F."/>
            <person name="Chertkov O."/>
            <person name="Goodwin L."/>
            <person name="Tapia R."/>
            <person name="Han C."/>
            <person name="Liolios K."/>
            <person name="Ivanova N."/>
            <person name="Mavromatis K."/>
            <person name="Ovchinnikova G."/>
            <person name="Pati A."/>
            <person name="Chen A."/>
            <person name="Palaniappan K."/>
            <person name="Land M."/>
            <person name="Hauser L."/>
            <person name="Chang Y.J."/>
            <person name="Jeffries C.D."/>
            <person name="Pukall R."/>
            <person name="Spring S."/>
            <person name="Rohde M."/>
            <person name="Sikorski J."/>
            <person name="Goker M."/>
            <person name="Woyke T."/>
            <person name="Bristow J."/>
            <person name="Eisen J.A."/>
            <person name="Markowitz V."/>
            <person name="Hugenholtz P."/>
            <person name="Kyrpides N.C."/>
            <person name="Klenk H.P."/>
        </authorList>
    </citation>
    <scope>NUCLEOTIDE SEQUENCE [LARGE SCALE GENOMIC DNA]</scope>
    <source>
        <strain evidence="2 3">DSM 12260</strain>
    </source>
</reference>
<dbReference type="AlphaFoldDB" id="E3CVW6"/>
<gene>
    <name evidence="2" type="ORF">Apau_1805</name>
</gene>
<dbReference type="Pfam" id="PF02540">
    <property type="entry name" value="NAD_synthase"/>
    <property type="match status" value="1"/>
</dbReference>
<dbReference type="Gene3D" id="3.40.50.620">
    <property type="entry name" value="HUPs"/>
    <property type="match status" value="1"/>
</dbReference>
<organism evidence="2 3">
    <name type="scientific">Aminomonas paucivorans DSM 12260</name>
    <dbReference type="NCBI Taxonomy" id="584708"/>
    <lineage>
        <taxon>Bacteria</taxon>
        <taxon>Thermotogati</taxon>
        <taxon>Synergistota</taxon>
        <taxon>Synergistia</taxon>
        <taxon>Synergistales</taxon>
        <taxon>Synergistaceae</taxon>
        <taxon>Aminomonas</taxon>
    </lineage>
</organism>
<accession>E3CVW6</accession>
<dbReference type="STRING" id="584708.Apau_1805"/>
<dbReference type="RefSeq" id="WP_006301449.1">
    <property type="nucleotide sequence ID" value="NZ_CM001022.1"/>
</dbReference>
<keyword evidence="2" id="KW-0808">Transferase</keyword>
<dbReference type="OrthoDB" id="702at2"/>
<dbReference type="EMBL" id="CM001022">
    <property type="protein sequence ID" value="EFQ24221.1"/>
    <property type="molecule type" value="Genomic_DNA"/>
</dbReference>
<feature type="domain" description="NAD/GMP synthase" evidence="1">
    <location>
        <begin position="68"/>
        <end position="124"/>
    </location>
</feature>
<dbReference type="Proteomes" id="UP000005096">
    <property type="component" value="Chromosome"/>
</dbReference>
<dbReference type="InterPro" id="IPR022310">
    <property type="entry name" value="NAD/GMP_synthase"/>
</dbReference>
<evidence type="ECO:0000259" key="1">
    <source>
        <dbReference type="Pfam" id="PF02540"/>
    </source>
</evidence>
<dbReference type="GO" id="GO:0006163">
    <property type="term" value="P:purine nucleotide metabolic process"/>
    <property type="evidence" value="ECO:0007669"/>
    <property type="project" value="UniProtKB-ARBA"/>
</dbReference>
<dbReference type="NCBIfam" id="TIGR03573">
    <property type="entry name" value="WbuX"/>
    <property type="match status" value="1"/>
</dbReference>
<dbReference type="GO" id="GO:0016740">
    <property type="term" value="F:transferase activity"/>
    <property type="evidence" value="ECO:0007669"/>
    <property type="project" value="UniProtKB-KW"/>
</dbReference>
<dbReference type="HOGENOM" id="CLU_056004_0_0_0"/>
<name>E3CVW6_9BACT</name>